<dbReference type="PANTHER" id="PTHR38096">
    <property type="entry name" value="ENTEROBACTIN SYNTHASE COMPONENT D"/>
    <property type="match status" value="1"/>
</dbReference>
<keyword evidence="13" id="KW-0460">Magnesium</keyword>
<feature type="binding site" evidence="13">
    <location>
        <position position="129"/>
    </location>
    <ligand>
        <name>Mg(2+)</name>
        <dbReference type="ChEBI" id="CHEBI:18420"/>
    </ligand>
</feature>
<feature type="binding site" evidence="12">
    <location>
        <begin position="104"/>
        <end position="105"/>
    </location>
    <ligand>
        <name>CoA</name>
        <dbReference type="ChEBI" id="CHEBI:57287"/>
    </ligand>
</feature>
<evidence type="ECO:0000256" key="9">
    <source>
        <dbReference type="ARBA" id="ARBA00031996"/>
    </source>
</evidence>
<accession>A0A7X5ZHD1</accession>
<evidence type="ECO:0000256" key="7">
    <source>
        <dbReference type="ARBA" id="ARBA00023191"/>
    </source>
</evidence>
<dbReference type="Pfam" id="PF17837">
    <property type="entry name" value="4PPT_N"/>
    <property type="match status" value="1"/>
</dbReference>
<keyword evidence="13" id="KW-0479">Metal-binding</keyword>
<dbReference type="InterPro" id="IPR008278">
    <property type="entry name" value="4-PPantetheinyl_Trfase_dom"/>
</dbReference>
<dbReference type="EMBL" id="JAARLZ010000002">
    <property type="protein sequence ID" value="NII05616.1"/>
    <property type="molecule type" value="Genomic_DNA"/>
</dbReference>
<evidence type="ECO:0000256" key="6">
    <source>
        <dbReference type="ARBA" id="ARBA00022679"/>
    </source>
</evidence>
<dbReference type="PRINTS" id="PR01399">
    <property type="entry name" value="ENTSNTHTASED"/>
</dbReference>
<comment type="catalytic activity">
    <reaction evidence="10">
        <text>apo-[aryl-carrier protein] + CoA = holo-[aryl-carrier protein] + adenosine 3',5'-bisphosphate + H(+)</text>
        <dbReference type="Rhea" id="RHEA:48404"/>
        <dbReference type="Rhea" id="RHEA-COMP:15903"/>
        <dbReference type="Rhea" id="RHEA-COMP:17557"/>
        <dbReference type="ChEBI" id="CHEBI:15378"/>
        <dbReference type="ChEBI" id="CHEBI:29999"/>
        <dbReference type="ChEBI" id="CHEBI:57287"/>
        <dbReference type="ChEBI" id="CHEBI:58343"/>
        <dbReference type="ChEBI" id="CHEBI:64479"/>
    </reaction>
</comment>
<feature type="binding site" evidence="12">
    <location>
        <position position="68"/>
    </location>
    <ligand>
        <name>CoA</name>
        <dbReference type="ChEBI" id="CHEBI:57287"/>
    </ligand>
</feature>
<name>A0A7X5ZHD1_9GAMM</name>
<feature type="binding site" evidence="12">
    <location>
        <position position="127"/>
    </location>
    <ligand>
        <name>CoA</name>
        <dbReference type="ChEBI" id="CHEBI:57287"/>
    </ligand>
</feature>
<dbReference type="GO" id="GO:0005886">
    <property type="term" value="C:plasma membrane"/>
    <property type="evidence" value="ECO:0007669"/>
    <property type="project" value="TreeGrafter"/>
</dbReference>
<dbReference type="UniPathway" id="UPA00017"/>
<dbReference type="InterPro" id="IPR041354">
    <property type="entry name" value="4PPT_N"/>
</dbReference>
<comment type="cofactor">
    <cofactor evidence="13">
        <name>Mg(2+)</name>
        <dbReference type="ChEBI" id="CHEBI:18420"/>
    </cofactor>
</comment>
<evidence type="ECO:0000256" key="13">
    <source>
        <dbReference type="PIRSR" id="PIRSR603542-2"/>
    </source>
</evidence>
<evidence type="ECO:0000256" key="10">
    <source>
        <dbReference type="ARBA" id="ARBA00049176"/>
    </source>
</evidence>
<evidence type="ECO:0000256" key="11">
    <source>
        <dbReference type="ARBA" id="ARBA00049191"/>
    </source>
</evidence>
<evidence type="ECO:0000256" key="8">
    <source>
        <dbReference type="ARBA" id="ARBA00029894"/>
    </source>
</evidence>
<dbReference type="SUPFAM" id="SSF56214">
    <property type="entry name" value="4'-phosphopantetheinyl transferase"/>
    <property type="match status" value="1"/>
</dbReference>
<evidence type="ECO:0000259" key="14">
    <source>
        <dbReference type="Pfam" id="PF01648"/>
    </source>
</evidence>
<feature type="binding site" evidence="12">
    <location>
        <position position="174"/>
    </location>
    <ligand>
        <name>CoA</name>
        <dbReference type="ChEBI" id="CHEBI:57287"/>
    </ligand>
</feature>
<keyword evidence="17" id="KW-1185">Reference proteome</keyword>
<evidence type="ECO:0000256" key="3">
    <source>
        <dbReference type="ARBA" id="ARBA00008342"/>
    </source>
</evidence>
<comment type="catalytic activity">
    <reaction evidence="11">
        <text>apo-[peptidyl-carrier protein] + CoA = holo-[peptidyl-carrier protein] + adenosine 3',5'-bisphosphate + H(+)</text>
        <dbReference type="Rhea" id="RHEA:46228"/>
        <dbReference type="Rhea" id="RHEA-COMP:11479"/>
        <dbReference type="Rhea" id="RHEA-COMP:11480"/>
        <dbReference type="ChEBI" id="CHEBI:15378"/>
        <dbReference type="ChEBI" id="CHEBI:29999"/>
        <dbReference type="ChEBI" id="CHEBI:57287"/>
        <dbReference type="ChEBI" id="CHEBI:58343"/>
        <dbReference type="ChEBI" id="CHEBI:64479"/>
    </reaction>
</comment>
<evidence type="ECO:0000256" key="2">
    <source>
        <dbReference type="ARBA" id="ARBA00004993"/>
    </source>
</evidence>
<sequence length="241" mass="25472">MDPVTRHDTPAFTRIRLGGHAFALPDAFALAFDTASFSEADFVRHGIVRPASIVRSVPKRQAEFLAGRRAALAALREVGGRVDDLPIGADRAPIWPTGFIGSLSHARDIAIAVALPDASGVRGIGIDVERIVLPEHMASIRSVAIDDDENAVLAALAATHGWPYALTLAFSAKESFYKATAATVGHFFDFAALRIVGCDAATATMETRVAVTLAPSLPAGQSHALHWVDIGPDAVLTSCAW</sequence>
<comment type="pathway">
    <text evidence="2">Siderophore biosynthesis; enterobactin biosynthesis.</text>
</comment>
<feature type="binding site" evidence="12">
    <location>
        <position position="178"/>
    </location>
    <ligand>
        <name>CoA</name>
        <dbReference type="ChEBI" id="CHEBI:57287"/>
    </ligand>
</feature>
<feature type="binding site" evidence="12">
    <location>
        <position position="60"/>
    </location>
    <ligand>
        <name>CoA</name>
        <dbReference type="ChEBI" id="CHEBI:57287"/>
    </ligand>
</feature>
<dbReference type="GO" id="GO:0009366">
    <property type="term" value="C:enterobactin synthetase complex"/>
    <property type="evidence" value="ECO:0007669"/>
    <property type="project" value="InterPro"/>
</dbReference>
<evidence type="ECO:0000256" key="5">
    <source>
        <dbReference type="ARBA" id="ARBA00019087"/>
    </source>
</evidence>
<evidence type="ECO:0000256" key="1">
    <source>
        <dbReference type="ARBA" id="ARBA00003937"/>
    </source>
</evidence>
<feature type="domain" description="4'-phosphopantetheinyl transferase N-terminal" evidence="15">
    <location>
        <begin position="53"/>
        <end position="114"/>
    </location>
</feature>
<evidence type="ECO:0000256" key="12">
    <source>
        <dbReference type="PIRSR" id="PIRSR603542-1"/>
    </source>
</evidence>
<dbReference type="Pfam" id="PF01648">
    <property type="entry name" value="ACPS"/>
    <property type="match status" value="1"/>
</dbReference>
<dbReference type="GO" id="GO:0008897">
    <property type="term" value="F:holo-[acyl-carrier-protein] synthase activity"/>
    <property type="evidence" value="ECO:0007669"/>
    <property type="project" value="InterPro"/>
</dbReference>
<dbReference type="Proteomes" id="UP000490980">
    <property type="component" value="Unassembled WGS sequence"/>
</dbReference>
<evidence type="ECO:0000256" key="4">
    <source>
        <dbReference type="ARBA" id="ARBA00011503"/>
    </source>
</evidence>
<dbReference type="GO" id="GO:0000287">
    <property type="term" value="F:magnesium ion binding"/>
    <property type="evidence" value="ECO:0007669"/>
    <property type="project" value="InterPro"/>
</dbReference>
<organism evidence="16 17">
    <name type="scientific">Luteibacter anthropi</name>
    <dbReference type="NCBI Taxonomy" id="564369"/>
    <lineage>
        <taxon>Bacteria</taxon>
        <taxon>Pseudomonadati</taxon>
        <taxon>Pseudomonadota</taxon>
        <taxon>Gammaproteobacteria</taxon>
        <taxon>Lysobacterales</taxon>
        <taxon>Rhodanobacteraceae</taxon>
        <taxon>Luteibacter</taxon>
    </lineage>
</organism>
<comment type="similarity">
    <text evidence="3">Belongs to the P-Pant transferase superfamily. EntD family.</text>
</comment>
<comment type="function">
    <text evidence="1">Involved in the biosynthesis of the siderophore enterobactin (enterochelin), which is a macrocyclic trimeric lactone of N-(2,3-dihydroxybenzoyl)-serine. The serine trilactone serves as a scaffolding for the three catechol functionalities that provide hexadentate coordination for the tightly ligated iron(2+) atoms. Plays an essential role in the assembly of the enterobactin by catalyzing the transfer of the 4'-phosphopantetheine (Ppant) moiety from coenzyme A to the apo-domains of both EntB (ArCP domain) and EntF (PCP domain) to yield their holo-forms which make them competent for the activation of 2,3-dihydroxybenzoate (DHB) and L-serine, respectively.</text>
</comment>
<evidence type="ECO:0000259" key="15">
    <source>
        <dbReference type="Pfam" id="PF17837"/>
    </source>
</evidence>
<reference evidence="16 17" key="1">
    <citation type="submission" date="2020-03" db="EMBL/GenBank/DDBJ databases">
        <authorList>
            <person name="Lai Q."/>
        </authorList>
    </citation>
    <scope>NUCLEOTIDE SEQUENCE [LARGE SCALE GENOMIC DNA]</scope>
    <source>
        <strain evidence="16 17">CCUG 25036</strain>
    </source>
</reference>
<protein>
    <recommendedName>
        <fullName evidence="5">Enterobactin synthase component D</fullName>
    </recommendedName>
    <alternativeName>
        <fullName evidence="8">4'-phosphopantetheinyl transferase EntD</fullName>
    </alternativeName>
    <alternativeName>
        <fullName evidence="9">Enterochelin synthase D</fullName>
    </alternativeName>
</protein>
<evidence type="ECO:0000313" key="16">
    <source>
        <dbReference type="EMBL" id="NII05616.1"/>
    </source>
</evidence>
<keyword evidence="6 16" id="KW-0808">Transferase</keyword>
<evidence type="ECO:0000313" key="17">
    <source>
        <dbReference type="Proteomes" id="UP000490980"/>
    </source>
</evidence>
<gene>
    <name evidence="16" type="ORF">HBF25_04320</name>
</gene>
<feature type="domain" description="4'-phosphopantetheinyl transferase" evidence="14">
    <location>
        <begin position="123"/>
        <end position="206"/>
    </location>
</feature>
<dbReference type="InterPro" id="IPR037143">
    <property type="entry name" value="4-PPantetheinyl_Trfase_dom_sf"/>
</dbReference>
<dbReference type="RefSeq" id="WP_166946711.1">
    <property type="nucleotide sequence ID" value="NZ_JAARLZ010000002.1"/>
</dbReference>
<proteinExistence type="inferred from homology"/>
<comment type="caution">
    <text evidence="16">The sequence shown here is derived from an EMBL/GenBank/DDBJ whole genome shotgun (WGS) entry which is preliminary data.</text>
</comment>
<dbReference type="InterPro" id="IPR003542">
    <property type="entry name" value="Enbac_synth_compD-like"/>
</dbReference>
<feature type="binding site" evidence="13">
    <location>
        <position position="127"/>
    </location>
    <ligand>
        <name>Mg(2+)</name>
        <dbReference type="ChEBI" id="CHEBI:18420"/>
    </ligand>
</feature>
<comment type="subunit">
    <text evidence="4">EntB, EntD, EntE, and EntF form a multienzyme complex called enterobactin synthase.</text>
</comment>
<keyword evidence="7" id="KW-0259">Enterobactin biosynthesis</keyword>
<dbReference type="GO" id="GO:0009239">
    <property type="term" value="P:enterobactin biosynthetic process"/>
    <property type="evidence" value="ECO:0007669"/>
    <property type="project" value="UniProtKB-UniPathway"/>
</dbReference>
<dbReference type="AlphaFoldDB" id="A0A7X5ZHD1"/>
<dbReference type="PANTHER" id="PTHR38096:SF1">
    <property type="entry name" value="ENTEROBACTIN SYNTHASE COMPONENT D"/>
    <property type="match status" value="1"/>
</dbReference>